<accession>A0A3G1B376</accession>
<dbReference type="Proteomes" id="UP000266745">
    <property type="component" value="Chromosome"/>
</dbReference>
<dbReference type="InterPro" id="IPR029060">
    <property type="entry name" value="PIN-like_dom_sf"/>
</dbReference>
<dbReference type="Gene3D" id="3.40.50.1010">
    <property type="entry name" value="5'-nuclease"/>
    <property type="match status" value="1"/>
</dbReference>
<dbReference type="GeneID" id="24874227"/>
<sequence>MVEVICDTSFLIHLANHRIKNLATLDTDIGNIRFLVPEIVHTELAKLAKQEEKTKEASATIQYIKNFKKINIGGTFADDSILQYVKENGGIIATIDKDLKYKIKNHGGSVISIANNRIVLETTKN</sequence>
<dbReference type="AlphaFoldDB" id="A0A3G1B376"/>
<evidence type="ECO:0000313" key="2">
    <source>
        <dbReference type="EMBL" id="AJZ76100.1"/>
    </source>
</evidence>
<dbReference type="Pfam" id="PF18477">
    <property type="entry name" value="PIN_9"/>
    <property type="match status" value="1"/>
</dbReference>
<dbReference type="EMBL" id="CP011097">
    <property type="protein sequence ID" value="AJZ76100.1"/>
    <property type="molecule type" value="Genomic_DNA"/>
</dbReference>
<name>A0A3G1B376_9ARCH</name>
<gene>
    <name evidence="2" type="ORF">SU86_006635</name>
</gene>
<proteinExistence type="predicted"/>
<dbReference type="OrthoDB" id="11468at2157"/>
<reference evidence="2 3" key="1">
    <citation type="journal article" date="2016" name="Sci. Rep.">
        <title>A novel ammonia-oxidizing archaeon from wastewater treatment plant: Its enrichment, physiological and genomic characteristics.</title>
        <authorList>
            <person name="Li Y."/>
            <person name="Ding K."/>
            <person name="Wen X."/>
            <person name="Zhang B."/>
            <person name="Shen B."/>
            <person name="Yang Y."/>
        </authorList>
    </citation>
    <scope>NUCLEOTIDE SEQUENCE [LARGE SCALE GENOMIC DNA]</scope>
    <source>
        <strain evidence="2 3">SAT1</strain>
    </source>
</reference>
<dbReference type="RefSeq" id="WP_048186761.1">
    <property type="nucleotide sequence ID" value="NZ_CP011097.1"/>
</dbReference>
<dbReference type="STRING" id="1603555.SU86_006635"/>
<keyword evidence="3" id="KW-1185">Reference proteome</keyword>
<evidence type="ECO:0000259" key="1">
    <source>
        <dbReference type="Pfam" id="PF18477"/>
    </source>
</evidence>
<dbReference type="SUPFAM" id="SSF88723">
    <property type="entry name" value="PIN domain-like"/>
    <property type="match status" value="1"/>
</dbReference>
<dbReference type="InterPro" id="IPR041120">
    <property type="entry name" value="PIN_9"/>
</dbReference>
<feature type="domain" description="VapC9 PIN-like" evidence="1">
    <location>
        <begin position="4"/>
        <end position="113"/>
    </location>
</feature>
<dbReference type="KEGG" id="tah:SU86_006635"/>
<evidence type="ECO:0000313" key="3">
    <source>
        <dbReference type="Proteomes" id="UP000266745"/>
    </source>
</evidence>
<organism evidence="2 3">
    <name type="scientific">Candidatus Nitrosotenuis cloacae</name>
    <dbReference type="NCBI Taxonomy" id="1603555"/>
    <lineage>
        <taxon>Archaea</taxon>
        <taxon>Nitrososphaerota</taxon>
        <taxon>Candidatus Nitrosotenuis</taxon>
    </lineage>
</organism>
<protein>
    <submittedName>
        <fullName evidence="2">Twitching motility protein PilT</fullName>
    </submittedName>
</protein>